<feature type="transmembrane region" description="Helical" evidence="2">
    <location>
        <begin position="1067"/>
        <end position="1086"/>
    </location>
</feature>
<feature type="transmembrane region" description="Helical" evidence="2">
    <location>
        <begin position="1363"/>
        <end position="1383"/>
    </location>
</feature>
<name>A0A1Y1VIB4_9FUNG</name>
<feature type="transmembrane region" description="Helical" evidence="2">
    <location>
        <begin position="1092"/>
        <end position="1114"/>
    </location>
</feature>
<feature type="transmembrane region" description="Helical" evidence="2">
    <location>
        <begin position="997"/>
        <end position="1020"/>
    </location>
</feature>
<accession>A0A1Y1VIB4</accession>
<organism evidence="5 6">
    <name type="scientific">Piromyces finnis</name>
    <dbReference type="NCBI Taxonomy" id="1754191"/>
    <lineage>
        <taxon>Eukaryota</taxon>
        <taxon>Fungi</taxon>
        <taxon>Fungi incertae sedis</taxon>
        <taxon>Chytridiomycota</taxon>
        <taxon>Chytridiomycota incertae sedis</taxon>
        <taxon>Neocallimastigomycetes</taxon>
        <taxon>Neocallimastigales</taxon>
        <taxon>Neocallimastigaceae</taxon>
        <taxon>Piromyces</taxon>
    </lineage>
</organism>
<feature type="transmembrane region" description="Helical" evidence="2">
    <location>
        <begin position="1257"/>
        <end position="1279"/>
    </location>
</feature>
<keyword evidence="6" id="KW-1185">Reference proteome</keyword>
<feature type="transmembrane region" description="Helical" evidence="2">
    <location>
        <begin position="810"/>
        <end position="828"/>
    </location>
</feature>
<keyword evidence="2" id="KW-1133">Transmembrane helix</keyword>
<feature type="domain" description="Glycosyl transferase family 1" evidence="3">
    <location>
        <begin position="2723"/>
        <end position="2863"/>
    </location>
</feature>
<dbReference type="SUPFAM" id="SSF53756">
    <property type="entry name" value="UDP-Glycosyltransferase/glycogen phosphorylase"/>
    <property type="match status" value="1"/>
</dbReference>
<dbReference type="Pfam" id="PF11997">
    <property type="entry name" value="DUF3492"/>
    <property type="match status" value="1"/>
</dbReference>
<reference evidence="5 6" key="1">
    <citation type="submission" date="2016-08" db="EMBL/GenBank/DDBJ databases">
        <title>Genomes of anaerobic fungi encode conserved fungal cellulosomes for biomass hydrolysis.</title>
        <authorList>
            <consortium name="DOE Joint Genome Institute"/>
            <person name="Haitjema C.H."/>
            <person name="Gilmore S.P."/>
            <person name="Henske J.K."/>
            <person name="Solomon K.V."/>
            <person name="De Groot R."/>
            <person name="Kuo A."/>
            <person name="Mondo S.J."/>
            <person name="Salamov A.A."/>
            <person name="Labutti K."/>
            <person name="Zhao Z."/>
            <person name="Chiniquy J."/>
            <person name="Barry K."/>
            <person name="Brewer H.M."/>
            <person name="Purvine S.O."/>
            <person name="Wright A.T."/>
            <person name="Boxma B."/>
            <person name="Van Alen T."/>
            <person name="Hackstein J.H."/>
            <person name="Baker S.E."/>
            <person name="Grigoriev I.V."/>
            <person name="O'Malley M.A."/>
        </authorList>
    </citation>
    <scope>NUCLEOTIDE SEQUENCE [LARGE SCALE GENOMIC DNA]</scope>
    <source>
        <strain evidence="6">finn</strain>
    </source>
</reference>
<sequence length="2959" mass="344387">MGNETNISNYKWQICYKKPLFNGEEIENFAIWNSDLNYLNEVKNPVDILIIQYHAFYRSISNNGSYDSLSVDSGPIDSVTLDIDNYNGKPPMSAYTKDRFIAKNISNEALLSKLDSNKYSQSNLERMDNSNLPQSDYNTNLTGFNNISLCVDTEVLYGSKRILVDVDISEFIRSYAGKITTLTIGKYITKKIKKLIDISSINWIWGFYFSNLQNLIDKYGIENCQQFLFIFRKAFPYYAIFTDIKKLDVFEEIRDLIHGIILYNVVFHQDGKQKSRWEWGNMKFQDYIAALRNEISLRTDFIVLDAEVLPPEKNQSFHHYQRRRYYRKWIMGNNFKGWISFDPEFNSLKCIGPPEFPLVNDLDIYEMCTSTEVKSCRNLILNILPQLDWKDKLLNHYIWKKVLRETDFPKDITDRIPSINNVTQIELSDVLICQPSKPELPSINDVIGKTNNQKTSKKSNSDLLWSESGIEGSSNHLWKQINQTHRVFSTTAIGKTYGNERRKQVEIKLIDIMINLLEKNLLKSINVSTSGNTNQSMSIINNSMVSLSDDEYELQPEMEEIIDFIDSIIKNPSPLVVRILNEVFGGYDVAIEHFKELNENLLNNNISIYIGTNSSFILKENPDELPYKKVWAIMGLDDNEKLYIFVPENCPNIVELVINCYFRRFFYHDSGKCLLLESLIVAQENPEYLPISHRVFYEIENSSYSELFYFIRNTYLIQNSMENKIQNQIERELLSAYASYICDYSHHLLVEKFDYYDKIKEQVKIGYEPLHEPEKEMYDLVAYCSLDPLGDRLIKEFSKRIENSMIKNCYPANSSEALALSYLFMLFWKACRRVAWLNMESSLITMNPSFIPDYDQVAVAMEMITTQSNLNMMFDLNSHQLASYMHPILRNNVKESREIKENLVVESMDKGTDTKKARQLANAFLFVYPVIIDLILVRWIGSGIFINGYMDNTTKDVLNFIFIFIFPVCGGLMNSIARTCTFYYFYKSFSLMTAAFLRRYSASLIILSIVSIGIGIASLFRTGYDITYMFLFMIYAFLFGHYLILFSILGSIKDINIWIFKNKGPSIALLGSAILLIPNLFCYYIFNDSTHSKLILSIYDIGFIISNLFMLFGYRRLSRNYLNFTNKIKIPTKEEIQEYYAIDNPKPTIFVDETQKNYMKRIALWERSARIYYMNKINKAKKAVKKNNNSIIHERLKQKPYEEELMGWYIQRSGSTAPLKYSNEWDTMLKCALEELKKKIQVEKINRGDLLFDFERVVIYFGIFYFIYIFIDKWALLFLEGKPYLFLPKRLAAKKEIPFEDYLNGSLYATLFMLICSGFLELTLSRVLSCKNKEKNSRLGWFTSKEMISQYKKDDIYVYKNELVKFLLVIIVMLGGMTGIILFLHGYKRSVLETYGIVAFGFVGFLIGLYHKLFFYSRECEVRLNKFLIVIVILCIGFSAFLKYYCKTLFYSFYATCVGGWLFCLCTVFIYYGGFNSDVHYSVNLSPHLASSGQRFIGQKNDLLARENLEIYLRKIPSKNFITPSEILLKSVYAMILDAKDRFRNLSSRNILKICFPDSEDLLQNIYESFYNGSIKVKIAPEETFNIRGQRYCAISFKNKVKNVLDIYTFLPPIANDYIGDQIDPKLIEWVASSVIHEYAEQNAGYSHAEAAILELLIKDGEKLSELPIRYQYQICVSDKRELKKLIYGYVELEKRKALLDIDIDCEWEKLQRNTKLFLIQLNTIWYKYINRISKKYNIESISINGKIPSDLTKLLHKKHNNNMKINQIIAFSVLSIYVARRVGDLCLNEKLPKEIMVHKRSLKKQASKELFNRRYSISRSISRKLPKKDKRENKYNVTSITNTRSKFVEQLEELEFIIYLAFTGDNRFGREFSTTNHFYITRLILSTIFKISTKIRWILTKKFYLNEKNIKNLLERMKKGSFRDHYYNKERQIVRIDSYNTSLSNVVSLVESNREGYLIATRYFQNKATADWKPTSKDKPFSIGFYNRKNGQLIKEHMLDNNKNISSTIYYEYSNEHQAFPKKIYKLHGEISSANYRDFIQISKSPELYEEQYLTSNELSLITMSILHVVSSSGEKIDIQVNYTYDHANTTLSYAQHLFTTYKCMSEMWVMVVYYSERWRNDDFGKDIPPKLKEVHFCRLSDPQTEFVTEFDYSHPQHVKNKTTMLSKDSKFNPISVPTPKEVAEDPYFLLKRRPPQSYYFSNELLTSRLKESKSFNPFSNTSKHSFYTKPFSTARSRQELWSFWRAGNLPGVYARDIDEDILRKENALKSYWKHRDMGYREKARKDLQKEKEVLDVILIVNDIPTIRSNLHLRFSDLAILATGGDATEISSSKDLVVQNAKNFAASHSMSYFSTISHSRSKVAKPNVTLLSINRGHTITISEDEGNDDILDVVNLDSGTWPTGGGGVGSCRRDLIDYLDRIRWTAIVEIGGAELVQRDYQIERNITSIRYLPLWDNDFSSPNENVYREHDYLSLRRKTQATRDNIIQSIFIPMVKLLIQGMIETKFTEDNLDCYEKLFIDMYLYFQKCDWSISWNHKKTQIVWLKTWLEYCEKELSKGNSLSVEMPTVSEIDMLFSLTTRLLLPITAEIPNISVFHASHHGVQAIIGVVAKALYKSRLIIWDHGILWRERLFGLCYSDTMPRFIQNGFVGLTRLISYLVYSKADYITPCTSIQNVTWEEWLSGKKYNNQRKMIEAREKIYPIVNGMNVAKFNPNPEREFSTPLAVMLSHISSVKDIHNAIYSANIIVNKMGIHSYKLHIYGSLQKDPNYTAETLNLISSLNLTENVILKGLGNPSNVLPTGWVFVNSSITEGLPLAIGEAGLCGLPVVCTDVGGSREVVSDLKNNIVYGKIVPPQKPNQLAIAQLSVLCMTDGLQQIVNKKSKDTLTIEELIKKGQDAIEARMKDPLIKESRRELGLLLRKRTIEKFSITRYWRQHEQLLWLGHLSNKREKLMNMYS</sequence>
<gene>
    <name evidence="5" type="ORF">BCR36DRAFT_580995</name>
</gene>
<feature type="domain" description="DUF3492" evidence="4">
    <location>
        <begin position="2397"/>
        <end position="2672"/>
    </location>
</feature>
<evidence type="ECO:0000313" key="6">
    <source>
        <dbReference type="Proteomes" id="UP000193719"/>
    </source>
</evidence>
<dbReference type="OrthoDB" id="2582433at2759"/>
<dbReference type="EMBL" id="MCFH01000007">
    <property type="protein sequence ID" value="ORX56694.1"/>
    <property type="molecule type" value="Genomic_DNA"/>
</dbReference>
<proteinExistence type="predicted"/>
<dbReference type="GO" id="GO:0016757">
    <property type="term" value="F:glycosyltransferase activity"/>
    <property type="evidence" value="ECO:0007669"/>
    <property type="project" value="UniProtKB-KW"/>
</dbReference>
<feature type="transmembrane region" description="Helical" evidence="2">
    <location>
        <begin position="1451"/>
        <end position="1472"/>
    </location>
</feature>
<feature type="transmembrane region" description="Helical" evidence="2">
    <location>
        <begin position="920"/>
        <end position="940"/>
    </location>
</feature>
<dbReference type="Pfam" id="PF00534">
    <property type="entry name" value="Glycos_transf_1"/>
    <property type="match status" value="1"/>
</dbReference>
<keyword evidence="1" id="KW-0808">Transferase</keyword>
<dbReference type="Proteomes" id="UP000193719">
    <property type="component" value="Unassembled WGS sequence"/>
</dbReference>
<evidence type="ECO:0008006" key="7">
    <source>
        <dbReference type="Google" id="ProtNLM"/>
    </source>
</evidence>
<dbReference type="PANTHER" id="PTHR12526:SF630">
    <property type="entry name" value="GLYCOSYLTRANSFERASE"/>
    <property type="match status" value="1"/>
</dbReference>
<keyword evidence="2" id="KW-0812">Transmembrane</keyword>
<evidence type="ECO:0000313" key="5">
    <source>
        <dbReference type="EMBL" id="ORX56694.1"/>
    </source>
</evidence>
<evidence type="ECO:0000256" key="2">
    <source>
        <dbReference type="SAM" id="Phobius"/>
    </source>
</evidence>
<dbReference type="InterPro" id="IPR001296">
    <property type="entry name" value="Glyco_trans_1"/>
</dbReference>
<feature type="transmembrane region" description="Helical" evidence="2">
    <location>
        <begin position="960"/>
        <end position="985"/>
    </location>
</feature>
<dbReference type="STRING" id="1754191.A0A1Y1VIB4"/>
<dbReference type="PANTHER" id="PTHR12526">
    <property type="entry name" value="GLYCOSYLTRANSFERASE"/>
    <property type="match status" value="1"/>
</dbReference>
<evidence type="ECO:0000259" key="3">
    <source>
        <dbReference type="Pfam" id="PF00534"/>
    </source>
</evidence>
<dbReference type="Gene3D" id="3.40.50.2000">
    <property type="entry name" value="Glycogen Phosphorylase B"/>
    <property type="match status" value="2"/>
</dbReference>
<keyword evidence="1" id="KW-0328">Glycosyltransferase</keyword>
<dbReference type="InterPro" id="IPR022622">
    <property type="entry name" value="DUF3492"/>
</dbReference>
<keyword evidence="2" id="KW-0472">Membrane</keyword>
<reference evidence="5 6" key="2">
    <citation type="submission" date="2016-08" db="EMBL/GenBank/DDBJ databases">
        <title>Pervasive Adenine N6-methylation of Active Genes in Fungi.</title>
        <authorList>
            <consortium name="DOE Joint Genome Institute"/>
            <person name="Mondo S.J."/>
            <person name="Dannebaum R.O."/>
            <person name="Kuo R.C."/>
            <person name="Labutti K."/>
            <person name="Haridas S."/>
            <person name="Kuo A."/>
            <person name="Salamov A."/>
            <person name="Ahrendt S.R."/>
            <person name="Lipzen A."/>
            <person name="Sullivan W."/>
            <person name="Andreopoulos W.B."/>
            <person name="Clum A."/>
            <person name="Lindquist E."/>
            <person name="Daum C."/>
            <person name="Ramamoorthy G.K."/>
            <person name="Gryganskyi A."/>
            <person name="Culley D."/>
            <person name="Magnuson J.K."/>
            <person name="James T.Y."/>
            <person name="O'Malley M.A."/>
            <person name="Stajich J.E."/>
            <person name="Spatafora J.W."/>
            <person name="Visel A."/>
            <person name="Grigoriev I.V."/>
        </authorList>
    </citation>
    <scope>NUCLEOTIDE SEQUENCE [LARGE SCALE GENOMIC DNA]</scope>
    <source>
        <strain evidence="6">finn</strain>
    </source>
</reference>
<feature type="transmembrane region" description="Helical" evidence="2">
    <location>
        <begin position="1307"/>
        <end position="1328"/>
    </location>
</feature>
<evidence type="ECO:0000256" key="1">
    <source>
        <dbReference type="ARBA" id="ARBA00022676"/>
    </source>
</evidence>
<evidence type="ECO:0000259" key="4">
    <source>
        <dbReference type="Pfam" id="PF11997"/>
    </source>
</evidence>
<feature type="transmembrane region" description="Helical" evidence="2">
    <location>
        <begin position="1026"/>
        <end position="1046"/>
    </location>
</feature>
<comment type="caution">
    <text evidence="5">The sequence shown here is derived from an EMBL/GenBank/DDBJ whole genome shotgun (WGS) entry which is preliminary data.</text>
</comment>
<feature type="transmembrane region" description="Helical" evidence="2">
    <location>
        <begin position="1395"/>
        <end position="1415"/>
    </location>
</feature>
<protein>
    <recommendedName>
        <fullName evidence="7">DUF3492 domain-containing protein</fullName>
    </recommendedName>
</protein>